<evidence type="ECO:0000256" key="5">
    <source>
        <dbReference type="ARBA" id="ARBA00022692"/>
    </source>
</evidence>
<feature type="transmembrane region" description="Helical" evidence="12">
    <location>
        <begin position="573"/>
        <end position="594"/>
    </location>
</feature>
<proteinExistence type="inferred from homology"/>
<keyword evidence="14" id="KW-1185">Reference proteome</keyword>
<evidence type="ECO:0000256" key="2">
    <source>
        <dbReference type="ARBA" id="ARBA00006513"/>
    </source>
</evidence>
<dbReference type="PANTHER" id="PTHR21522">
    <property type="entry name" value="PROTON CHANNEL OTOP"/>
    <property type="match status" value="1"/>
</dbReference>
<feature type="region of interest" description="Disordered" evidence="11">
    <location>
        <begin position="1"/>
        <end position="23"/>
    </location>
</feature>
<evidence type="ECO:0000256" key="1">
    <source>
        <dbReference type="ARBA" id="ARBA00004651"/>
    </source>
</evidence>
<reference evidence="13" key="1">
    <citation type="submission" date="2022-11" db="UniProtKB">
        <authorList>
            <consortium name="EnsemblMetazoa"/>
        </authorList>
    </citation>
    <scope>IDENTIFICATION</scope>
</reference>
<dbReference type="InterPro" id="IPR004878">
    <property type="entry name" value="Otopetrin"/>
</dbReference>
<comment type="similarity">
    <text evidence="2">Belongs to the otopetrin family.</text>
</comment>
<name>A0A913X5N9_EXADI</name>
<feature type="transmembrane region" description="Helical" evidence="12">
    <location>
        <begin position="517"/>
        <end position="542"/>
    </location>
</feature>
<keyword evidence="5 12" id="KW-0812">Transmembrane</keyword>
<evidence type="ECO:0000256" key="8">
    <source>
        <dbReference type="ARBA" id="ARBA00023065"/>
    </source>
</evidence>
<evidence type="ECO:0000256" key="12">
    <source>
        <dbReference type="SAM" id="Phobius"/>
    </source>
</evidence>
<keyword evidence="3" id="KW-0813">Transport</keyword>
<feature type="transmembrane region" description="Helical" evidence="12">
    <location>
        <begin position="360"/>
        <end position="382"/>
    </location>
</feature>
<dbReference type="KEGG" id="epa:110238040"/>
<dbReference type="Pfam" id="PF03189">
    <property type="entry name" value="Otopetrin"/>
    <property type="match status" value="2"/>
</dbReference>
<organism evidence="13 14">
    <name type="scientific">Exaiptasia diaphana</name>
    <name type="common">Tropical sea anemone</name>
    <name type="synonym">Aiptasia pulchella</name>
    <dbReference type="NCBI Taxonomy" id="2652724"/>
    <lineage>
        <taxon>Eukaryota</taxon>
        <taxon>Metazoa</taxon>
        <taxon>Cnidaria</taxon>
        <taxon>Anthozoa</taxon>
        <taxon>Hexacorallia</taxon>
        <taxon>Actiniaria</taxon>
        <taxon>Aiptasiidae</taxon>
        <taxon>Exaiptasia</taxon>
    </lineage>
</organism>
<sequence length="610" mass="69083">MDLAENDDRRGNLRDQHLQSHDEELDTVSINASAEYQPAQDSFADQANDEELIESGEYHPARDSFADQGPLCSRLLGVTQGNLVYFIIVLSLGGVLSLSVTIQKPPGLIKTYINWFFICCMGIAILWMLGVFVSRNLLGGCCLTAREEGTKIPCYMIIGLTIFCLGSCFIAGVDFIAFLYTLTCKELEHDSSEGVFNVVKILFLIFQLHFFCRLSDVNFYRQWCTSFFILHIIAVNLSTWFYYIVDESVDEPKAGNFTNCKKLNDMNKFVTSADAYLYTFNIEYTVMSSVLLLLMWFELRKDAVQSGRRQNLDNSCCSFYGCWERLKDIMKQLFQFKPPSNGLTNSESDQMTMIFWKPAVCGYTFGALVFVFYLVLIVLSAIEYPHKYYFVFRIVLFIFMLMSSILGLVYLPRSYSSQSKIHTRVDSILIMIGVTGCYVMVIFEVISAIYDINSSSECQLHGNETTPNTTSLSISLPSFCPVMKIFVADNIVVLLQFSFQAIFIVKALGRRQEDVSLAAPTALAMVRNMSALLSLGNFGIWVMDTFELKDIKTQGAIEIAAYGLSTWKILSHIAYPLCIFFRLHSAFCFFEIAINRFGVTVHKKNGYSAI</sequence>
<evidence type="ECO:0000256" key="9">
    <source>
        <dbReference type="ARBA" id="ARBA00023136"/>
    </source>
</evidence>
<dbReference type="GeneID" id="110238040"/>
<feature type="transmembrane region" description="Helical" evidence="12">
    <location>
        <begin position="112"/>
        <end position="133"/>
    </location>
</feature>
<feature type="transmembrane region" description="Helical" evidence="12">
    <location>
        <begin position="275"/>
        <end position="299"/>
    </location>
</feature>
<keyword evidence="10" id="KW-0407">Ion channel</keyword>
<feature type="compositionally biased region" description="Basic and acidic residues" evidence="11">
    <location>
        <begin position="1"/>
        <end position="22"/>
    </location>
</feature>
<keyword evidence="4" id="KW-1003">Cell membrane</keyword>
<keyword evidence="6" id="KW-0375">Hydrogen ion transport</keyword>
<evidence type="ECO:0000256" key="4">
    <source>
        <dbReference type="ARBA" id="ARBA00022475"/>
    </source>
</evidence>
<feature type="transmembrane region" description="Helical" evidence="12">
    <location>
        <begin position="224"/>
        <end position="245"/>
    </location>
</feature>
<dbReference type="OrthoDB" id="6429739at2759"/>
<feature type="transmembrane region" description="Helical" evidence="12">
    <location>
        <begin position="154"/>
        <end position="182"/>
    </location>
</feature>
<feature type="transmembrane region" description="Helical" evidence="12">
    <location>
        <begin position="83"/>
        <end position="100"/>
    </location>
</feature>
<comment type="subcellular location">
    <subcellularLocation>
        <location evidence="1">Cell membrane</location>
        <topology evidence="1">Multi-pass membrane protein</topology>
    </subcellularLocation>
</comment>
<dbReference type="Proteomes" id="UP000887567">
    <property type="component" value="Unplaced"/>
</dbReference>
<dbReference type="PANTHER" id="PTHR21522:SF67">
    <property type="entry name" value="OTOPETRIN"/>
    <property type="match status" value="1"/>
</dbReference>
<dbReference type="GO" id="GO:0015252">
    <property type="term" value="F:proton channel activity"/>
    <property type="evidence" value="ECO:0007669"/>
    <property type="project" value="InterPro"/>
</dbReference>
<dbReference type="RefSeq" id="XP_020899343.1">
    <property type="nucleotide sequence ID" value="XM_021043684.2"/>
</dbReference>
<evidence type="ECO:0000256" key="11">
    <source>
        <dbReference type="SAM" id="MobiDB-lite"/>
    </source>
</evidence>
<evidence type="ECO:0000256" key="3">
    <source>
        <dbReference type="ARBA" id="ARBA00022448"/>
    </source>
</evidence>
<dbReference type="OMA" id="FITCRRS"/>
<keyword evidence="8" id="KW-0406">Ion transport</keyword>
<feature type="transmembrane region" description="Helical" evidence="12">
    <location>
        <begin position="194"/>
        <end position="212"/>
    </location>
</feature>
<evidence type="ECO:0000256" key="10">
    <source>
        <dbReference type="ARBA" id="ARBA00023303"/>
    </source>
</evidence>
<feature type="transmembrane region" description="Helical" evidence="12">
    <location>
        <begin position="388"/>
        <end position="411"/>
    </location>
</feature>
<dbReference type="AlphaFoldDB" id="A0A913X5N9"/>
<feature type="transmembrane region" description="Helical" evidence="12">
    <location>
        <begin position="485"/>
        <end position="505"/>
    </location>
</feature>
<accession>A0A913X5N9</accession>
<dbReference type="EnsemblMetazoa" id="XM_021043684.2">
    <property type="protein sequence ID" value="XP_020899343.1"/>
    <property type="gene ID" value="LOC110238040"/>
</dbReference>
<keyword evidence="7 12" id="KW-1133">Transmembrane helix</keyword>
<evidence type="ECO:0000256" key="6">
    <source>
        <dbReference type="ARBA" id="ARBA00022781"/>
    </source>
</evidence>
<feature type="transmembrane region" description="Helical" evidence="12">
    <location>
        <begin position="427"/>
        <end position="450"/>
    </location>
</feature>
<evidence type="ECO:0000256" key="7">
    <source>
        <dbReference type="ARBA" id="ARBA00022989"/>
    </source>
</evidence>
<protein>
    <submittedName>
        <fullName evidence="13">Uncharacterized protein</fullName>
    </submittedName>
</protein>
<evidence type="ECO:0000313" key="14">
    <source>
        <dbReference type="Proteomes" id="UP000887567"/>
    </source>
</evidence>
<keyword evidence="9 12" id="KW-0472">Membrane</keyword>
<evidence type="ECO:0000313" key="13">
    <source>
        <dbReference type="EnsemblMetazoa" id="XP_020899343.1"/>
    </source>
</evidence>
<dbReference type="GO" id="GO:0005886">
    <property type="term" value="C:plasma membrane"/>
    <property type="evidence" value="ECO:0007669"/>
    <property type="project" value="UniProtKB-SubCell"/>
</dbReference>